<feature type="compositionally biased region" description="Basic and acidic residues" evidence="1">
    <location>
        <begin position="1"/>
        <end position="12"/>
    </location>
</feature>
<dbReference type="InterPro" id="IPR013783">
    <property type="entry name" value="Ig-like_fold"/>
</dbReference>
<reference evidence="3" key="1">
    <citation type="submission" date="2023-03" db="EMBL/GenBank/DDBJ databases">
        <authorList>
            <person name="Steffen K."/>
            <person name="Cardenas P."/>
        </authorList>
    </citation>
    <scope>NUCLEOTIDE SEQUENCE</scope>
</reference>
<dbReference type="PROSITE" id="PS00547">
    <property type="entry name" value="TRANSGLUTAMINASES"/>
    <property type="match status" value="1"/>
</dbReference>
<gene>
    <name evidence="3" type="ORF">GBAR_LOCUS14454</name>
</gene>
<dbReference type="InterPro" id="IPR036985">
    <property type="entry name" value="Transglutaminase-like_sf"/>
</dbReference>
<dbReference type="InterPro" id="IPR014756">
    <property type="entry name" value="Ig_E-set"/>
</dbReference>
<dbReference type="GO" id="GO:0003810">
    <property type="term" value="F:protein-glutamine gamma-glutamyltransferase activity"/>
    <property type="evidence" value="ECO:0007669"/>
    <property type="project" value="TreeGrafter"/>
</dbReference>
<sequence>MQKNFTERMLERRRFRQRQYNPAPPPTPSGPRNGTSTLPTTFQLSPPPHLSTTTSSSLHSPAPPRSTLTPSHLSLHSSQAQEQLQITSVKVSCQETSCDNHTQRFFEYGSCTEYEALLRRGDTLIVQVLTSLPLSSPYTLTLTFISAYRSNDRFGQFRAKGSASNSSELWFSITLPPNFPVGKFHYHVHLSTNRGRDIATHHHNKAVAVLFNPWLSDDDAYVENEDDLANHLINEVGTIWKGMARQPRPLLWEYGQYSQGCLGAALHLLQGLSADDRRTAATVTKSIVAQVNSRDGRGVMRECYTGTYTGGVAPCRWNGSPAILQRFHRSQQPVRYGQCWVLAGVTVTLLRALGIASRPVTCYESGHHCSKPGQLDLAFSPQGELLHTATQDQLWVYHVWVEAWMRRDDLPSGNDGWQVLDPTSRRQQGGVYCVGPVPVARVKKITCEEVVGGEGGKEGEEEEGEGEEEEGELFLRVSKSYASITNQIMAVALVRHGEVGVRLIAGVGIGLDAVDVTSDYKIGDGDSSRSPAHFPVEGLLSGGTVEWL</sequence>
<evidence type="ECO:0000313" key="4">
    <source>
        <dbReference type="Proteomes" id="UP001174909"/>
    </source>
</evidence>
<dbReference type="InterPro" id="IPR002931">
    <property type="entry name" value="Transglutaminase-like"/>
</dbReference>
<accession>A0AA35S860</accession>
<dbReference type="EMBL" id="CASHTH010002111">
    <property type="protein sequence ID" value="CAI8024944.1"/>
    <property type="molecule type" value="Genomic_DNA"/>
</dbReference>
<comment type="caution">
    <text evidence="3">The sequence shown here is derived from an EMBL/GenBank/DDBJ whole genome shotgun (WGS) entry which is preliminary data.</text>
</comment>
<dbReference type="AlphaFoldDB" id="A0AA35S860"/>
<feature type="compositionally biased region" description="Polar residues" evidence="1">
    <location>
        <begin position="30"/>
        <end position="43"/>
    </location>
</feature>
<dbReference type="Proteomes" id="UP001174909">
    <property type="component" value="Unassembled WGS sequence"/>
</dbReference>
<proteinExistence type="predicted"/>
<dbReference type="SUPFAM" id="SSF81296">
    <property type="entry name" value="E set domains"/>
    <property type="match status" value="1"/>
</dbReference>
<keyword evidence="4" id="KW-1185">Reference proteome</keyword>
<feature type="domain" description="Transglutaminase-like" evidence="2">
    <location>
        <begin position="331"/>
        <end position="424"/>
    </location>
</feature>
<dbReference type="InterPro" id="IPR050779">
    <property type="entry name" value="Transglutaminase"/>
</dbReference>
<dbReference type="Pfam" id="PF01841">
    <property type="entry name" value="Transglut_core"/>
    <property type="match status" value="1"/>
</dbReference>
<organism evidence="3 4">
    <name type="scientific">Geodia barretti</name>
    <name type="common">Barrett's horny sponge</name>
    <dbReference type="NCBI Taxonomy" id="519541"/>
    <lineage>
        <taxon>Eukaryota</taxon>
        <taxon>Metazoa</taxon>
        <taxon>Porifera</taxon>
        <taxon>Demospongiae</taxon>
        <taxon>Heteroscleromorpha</taxon>
        <taxon>Tetractinellida</taxon>
        <taxon>Astrophorina</taxon>
        <taxon>Geodiidae</taxon>
        <taxon>Geodia</taxon>
    </lineage>
</organism>
<dbReference type="InterPro" id="IPR038765">
    <property type="entry name" value="Papain-like_cys_pep_sf"/>
</dbReference>
<dbReference type="InterPro" id="IPR013808">
    <property type="entry name" value="Transglutaminase_AS"/>
</dbReference>
<dbReference type="Gene3D" id="3.90.260.10">
    <property type="entry name" value="Transglutaminase-like"/>
    <property type="match status" value="1"/>
</dbReference>
<feature type="region of interest" description="Disordered" evidence="1">
    <location>
        <begin position="1"/>
        <end position="79"/>
    </location>
</feature>
<dbReference type="SUPFAM" id="SSF54001">
    <property type="entry name" value="Cysteine proteinases"/>
    <property type="match status" value="1"/>
</dbReference>
<protein>
    <submittedName>
        <fullName evidence="3">Protein-glutamine gamma-glutamyltransferase 4</fullName>
    </submittedName>
</protein>
<dbReference type="PANTHER" id="PTHR11590">
    <property type="entry name" value="PROTEIN-GLUTAMINE GAMMA-GLUTAMYLTRANSFERASE"/>
    <property type="match status" value="1"/>
</dbReference>
<name>A0AA35S860_GEOBA</name>
<evidence type="ECO:0000256" key="1">
    <source>
        <dbReference type="SAM" id="MobiDB-lite"/>
    </source>
</evidence>
<feature type="compositionally biased region" description="Low complexity" evidence="1">
    <location>
        <begin position="50"/>
        <end position="78"/>
    </location>
</feature>
<dbReference type="SMART" id="SM00460">
    <property type="entry name" value="TGc"/>
    <property type="match status" value="1"/>
</dbReference>
<evidence type="ECO:0000313" key="3">
    <source>
        <dbReference type="EMBL" id="CAI8024944.1"/>
    </source>
</evidence>
<dbReference type="Gene3D" id="2.60.40.10">
    <property type="entry name" value="Immunoglobulins"/>
    <property type="match status" value="1"/>
</dbReference>
<evidence type="ECO:0000259" key="2">
    <source>
        <dbReference type="SMART" id="SM00460"/>
    </source>
</evidence>
<dbReference type="PANTHER" id="PTHR11590:SF81">
    <property type="entry name" value="PROTEIN-GLUTAMINE GAMMA-GLUTAMYLTRANSFERASE K-LIKE ISOFORM X4"/>
    <property type="match status" value="1"/>
</dbReference>